<dbReference type="AlphaFoldDB" id="A0A1B8U6V3"/>
<accession>A0A1B8U6V3</accession>
<dbReference type="RefSeq" id="WP_068356279.1">
    <property type="nucleotide sequence ID" value="NZ_CP019337.1"/>
</dbReference>
<evidence type="ECO:0000259" key="2">
    <source>
        <dbReference type="Pfam" id="PF14240"/>
    </source>
</evidence>
<feature type="signal peptide" evidence="1">
    <location>
        <begin position="1"/>
        <end position="23"/>
    </location>
</feature>
<feature type="chain" id="PRO_5008616067" description="YHYH domain-containing protein" evidence="1">
    <location>
        <begin position="24"/>
        <end position="262"/>
    </location>
</feature>
<dbReference type="Proteomes" id="UP000092612">
    <property type="component" value="Unassembled WGS sequence"/>
</dbReference>
<keyword evidence="4" id="KW-1185">Reference proteome</keyword>
<reference evidence="4" key="1">
    <citation type="submission" date="2016-02" db="EMBL/GenBank/DDBJ databases">
        <title>Paenibacillus sp. LPB0068, isolated from Crassostrea gigas.</title>
        <authorList>
            <person name="Shin S.-K."/>
            <person name="Yi H."/>
        </authorList>
    </citation>
    <scope>NUCLEOTIDE SEQUENCE [LARGE SCALE GENOMIC DNA]</scope>
    <source>
        <strain evidence="4">KCTC 23969</strain>
    </source>
</reference>
<organism evidence="3 4">
    <name type="scientific">Polaribacter reichenbachii</name>
    <dbReference type="NCBI Taxonomy" id="996801"/>
    <lineage>
        <taxon>Bacteria</taxon>
        <taxon>Pseudomonadati</taxon>
        <taxon>Bacteroidota</taxon>
        <taxon>Flavobacteriia</taxon>
        <taxon>Flavobacteriales</taxon>
        <taxon>Flavobacteriaceae</taxon>
    </lineage>
</organism>
<dbReference type="InterPro" id="IPR025924">
    <property type="entry name" value="YHYH_dom"/>
</dbReference>
<protein>
    <recommendedName>
        <fullName evidence="2">YHYH domain-containing protein</fullName>
    </recommendedName>
</protein>
<dbReference type="KEGG" id="prn:BW723_08135"/>
<name>A0A1B8U6V3_9FLAO</name>
<dbReference type="OrthoDB" id="665834at2"/>
<dbReference type="STRING" id="996801.BW723_08135"/>
<dbReference type="EMBL" id="LSFL01000003">
    <property type="protein sequence ID" value="OBY67613.1"/>
    <property type="molecule type" value="Genomic_DNA"/>
</dbReference>
<evidence type="ECO:0000256" key="1">
    <source>
        <dbReference type="SAM" id="SignalP"/>
    </source>
</evidence>
<evidence type="ECO:0000313" key="4">
    <source>
        <dbReference type="Proteomes" id="UP000092612"/>
    </source>
</evidence>
<evidence type="ECO:0000313" key="3">
    <source>
        <dbReference type="EMBL" id="OBY67613.1"/>
    </source>
</evidence>
<feature type="domain" description="YHYH" evidence="2">
    <location>
        <begin position="109"/>
        <end position="204"/>
    </location>
</feature>
<gene>
    <name evidence="3" type="ORF">LPB301_01355</name>
</gene>
<dbReference type="PROSITE" id="PS51257">
    <property type="entry name" value="PROKAR_LIPOPROTEIN"/>
    <property type="match status" value="1"/>
</dbReference>
<proteinExistence type="predicted"/>
<comment type="caution">
    <text evidence="3">The sequence shown here is derived from an EMBL/GenBank/DDBJ whole genome shotgun (WGS) entry which is preliminary data.</text>
</comment>
<keyword evidence="1" id="KW-0732">Signal</keyword>
<dbReference type="Pfam" id="PF14240">
    <property type="entry name" value="YHYH"/>
    <property type="match status" value="1"/>
</dbReference>
<sequence>MKKFNLTTLLYLIVITFFMSCSKDETTLPDDDEEETSEAISTPISAFEEFNSDSVTISFDGDNITIESNGVPNHTSPYWEETSPLYIEPVVAIALTPGRISDNRSYTLTVDAAPELAATSTATGLGAIGIAVTGAPIFNDQEGNNNPIEEVIAETFDYAGAHNGPSGYHYHIEAMDVTENTVLSHNDEQLVGIMADGFLIYGRKEMDGTYPSDLDASGGHYGATPHSNGVEIYHYHIINEYYFGNVITLFAGYLQGSPNTIL</sequence>